<proteinExistence type="predicted"/>
<accession>A0A0G4H0B4</accession>
<evidence type="ECO:0000313" key="3">
    <source>
        <dbReference type="EMBL" id="CEM36851.1"/>
    </source>
</evidence>
<feature type="transmembrane region" description="Helical" evidence="2">
    <location>
        <begin position="230"/>
        <end position="250"/>
    </location>
</feature>
<dbReference type="VEuPathDB" id="CryptoDB:Vbra_3459"/>
<keyword evidence="2" id="KW-1133">Transmembrane helix</keyword>
<dbReference type="EMBL" id="CDMY01000908">
    <property type="protein sequence ID" value="CEM36851.1"/>
    <property type="molecule type" value="Genomic_DNA"/>
</dbReference>
<feature type="transmembrane region" description="Helical" evidence="2">
    <location>
        <begin position="392"/>
        <end position="413"/>
    </location>
</feature>
<dbReference type="Proteomes" id="UP000041254">
    <property type="component" value="Unassembled WGS sequence"/>
</dbReference>
<evidence type="ECO:0000313" key="4">
    <source>
        <dbReference type="Proteomes" id="UP000041254"/>
    </source>
</evidence>
<feature type="compositionally biased region" description="Acidic residues" evidence="1">
    <location>
        <begin position="485"/>
        <end position="499"/>
    </location>
</feature>
<feature type="transmembrane region" description="Helical" evidence="2">
    <location>
        <begin position="262"/>
        <end position="289"/>
    </location>
</feature>
<gene>
    <name evidence="3" type="ORF">Vbra_3459</name>
</gene>
<sequence length="630" mass="70910">MFYMIGINFLRSLIVAVKYGYVSRRNYRARGERLVDQNEFLNELMIRGWINIKPHIAQREVEDCSERLKVCRTARLRFALTEDTEQFTASAHFMRLLGISDTSQFYTYRQHLPGTQTDSQQPAKKHAKRPKKRKRRASFDLTNAISGRNPAVPMLDVREAEEIIEGDVLMEEGKQQWTLPVSGSPRSVRRRMSLGSLYDEGIVICDVPVITLAHYFVSHAVKKGVSSVTLLELFLFSAVIVSLPAVARVVDGYHPFGDNTLAQLVIGCYFIPTALNTFSNYLFLISAFLDFSRRRLLMNCCGALLTNDLDDEERVAIDTGDDPMIVKLPVLDMADLSTIRTFLLLRRLLMDWGRRYLKRITMFVGFFFATNIALIGWFLYELYALQIFRLSTVIIAGTHNLLLSVCFVILVINGMAINKSAERHAYLLVRHQDRLSTMLQLRLVEVAGDSILAHTDQVEIVPVSCCPHNKGMHPHQPSEIVKNETEEDEQEQNGAEEADDHITIPVPYDVLSPPRPTAQLQMDQPAIEKLEKPTDVLPPVAIGSPMAPLDHQEAMVMSTSGSLSTDPVLHELNLASARLTMLANQITLDRDQNPISIMGFYAGMELLRAVSVIPIATLTAVGQYFSQNGV</sequence>
<evidence type="ECO:0000256" key="2">
    <source>
        <dbReference type="SAM" id="Phobius"/>
    </source>
</evidence>
<name>A0A0G4H0B4_VITBC</name>
<keyword evidence="2" id="KW-0812">Transmembrane</keyword>
<feature type="region of interest" description="Disordered" evidence="1">
    <location>
        <begin position="471"/>
        <end position="502"/>
    </location>
</feature>
<evidence type="ECO:0000256" key="1">
    <source>
        <dbReference type="SAM" id="MobiDB-lite"/>
    </source>
</evidence>
<feature type="compositionally biased region" description="Basic residues" evidence="1">
    <location>
        <begin position="123"/>
        <end position="136"/>
    </location>
</feature>
<dbReference type="OrthoDB" id="423206at2759"/>
<reference evidence="3 4" key="1">
    <citation type="submission" date="2014-11" db="EMBL/GenBank/DDBJ databases">
        <authorList>
            <person name="Zhu J."/>
            <person name="Qi W."/>
            <person name="Song R."/>
        </authorList>
    </citation>
    <scope>NUCLEOTIDE SEQUENCE [LARGE SCALE GENOMIC DNA]</scope>
</reference>
<protein>
    <submittedName>
        <fullName evidence="3">Uncharacterized protein</fullName>
    </submittedName>
</protein>
<feature type="transmembrane region" description="Helical" evidence="2">
    <location>
        <begin position="360"/>
        <end position="380"/>
    </location>
</feature>
<dbReference type="PhylomeDB" id="A0A0G4H0B4"/>
<feature type="region of interest" description="Disordered" evidence="1">
    <location>
        <begin position="113"/>
        <end position="138"/>
    </location>
</feature>
<keyword evidence="2" id="KW-0472">Membrane</keyword>
<dbReference type="InParanoid" id="A0A0G4H0B4"/>
<organism evidence="3 4">
    <name type="scientific">Vitrella brassicaformis (strain CCMP3155)</name>
    <dbReference type="NCBI Taxonomy" id="1169540"/>
    <lineage>
        <taxon>Eukaryota</taxon>
        <taxon>Sar</taxon>
        <taxon>Alveolata</taxon>
        <taxon>Colpodellida</taxon>
        <taxon>Vitrellaceae</taxon>
        <taxon>Vitrella</taxon>
    </lineage>
</organism>
<keyword evidence="4" id="KW-1185">Reference proteome</keyword>
<dbReference type="AlphaFoldDB" id="A0A0G4H0B4"/>